<feature type="signal peptide" evidence="1">
    <location>
        <begin position="1"/>
        <end position="19"/>
    </location>
</feature>
<evidence type="ECO:0000256" key="1">
    <source>
        <dbReference type="SAM" id="SignalP"/>
    </source>
</evidence>
<evidence type="ECO:0000313" key="3">
    <source>
        <dbReference type="Proteomes" id="UP000323386"/>
    </source>
</evidence>
<dbReference type="PANTHER" id="PTHR38123:SF1">
    <property type="entry name" value="HYDROPHOBIC SURFACE BINDING PROTEIN"/>
    <property type="match status" value="1"/>
</dbReference>
<keyword evidence="1" id="KW-0732">Signal</keyword>
<name>A0A5C3F777_9BASI</name>
<sequence>MKFFITLAALACLVSLVIADIATVLRDVDDVNAKLAVLNKSLQSSDGTNYIADLAVGGDVDKLVTSLNKATKDIGAMRVVSVAQADQVLSKLQVSKRTATIAINRLIAIKPNYQKAMVLGLVQGHVSKMATAVNTFANAAVAKTPAARKAKAIALKNAIVADITRGQKAYA</sequence>
<dbReference type="GO" id="GO:0005576">
    <property type="term" value="C:extracellular region"/>
    <property type="evidence" value="ECO:0007669"/>
    <property type="project" value="TreeGrafter"/>
</dbReference>
<dbReference type="Gene3D" id="1.20.1280.140">
    <property type="match status" value="1"/>
</dbReference>
<gene>
    <name evidence="2" type="ORF">PSFLO_05397</name>
</gene>
<protein>
    <submittedName>
        <fullName evidence="2">Uncharacterized protein</fullName>
    </submittedName>
</protein>
<reference evidence="2 3" key="1">
    <citation type="submission" date="2018-03" db="EMBL/GenBank/DDBJ databases">
        <authorList>
            <person name="Guldener U."/>
        </authorList>
    </citation>
    <scope>NUCLEOTIDE SEQUENCE [LARGE SCALE GENOMIC DNA]</scope>
    <source>
        <strain evidence="2 3">DAOM196992</strain>
    </source>
</reference>
<dbReference type="Pfam" id="PF12296">
    <property type="entry name" value="HsbA"/>
    <property type="match status" value="1"/>
</dbReference>
<evidence type="ECO:0000313" key="2">
    <source>
        <dbReference type="EMBL" id="SPO39916.1"/>
    </source>
</evidence>
<dbReference type="EMBL" id="OOIP01000016">
    <property type="protein sequence ID" value="SPO39916.1"/>
    <property type="molecule type" value="Genomic_DNA"/>
</dbReference>
<organism evidence="2 3">
    <name type="scientific">Pseudozyma flocculosa</name>
    <dbReference type="NCBI Taxonomy" id="84751"/>
    <lineage>
        <taxon>Eukaryota</taxon>
        <taxon>Fungi</taxon>
        <taxon>Dikarya</taxon>
        <taxon>Basidiomycota</taxon>
        <taxon>Ustilaginomycotina</taxon>
        <taxon>Ustilaginomycetes</taxon>
        <taxon>Ustilaginales</taxon>
        <taxon>Ustilaginaceae</taxon>
        <taxon>Pseudozyma</taxon>
    </lineage>
</organism>
<accession>A0A5C3F777</accession>
<dbReference type="OrthoDB" id="3485059at2759"/>
<proteinExistence type="predicted"/>
<dbReference type="Proteomes" id="UP000323386">
    <property type="component" value="Unassembled WGS sequence"/>
</dbReference>
<dbReference type="PANTHER" id="PTHR38123">
    <property type="entry name" value="CELL WALL SERINE-THREONINE-RICH GALACTOMANNOPROTEIN MP1 (AFU_ORTHOLOGUE AFUA_4G03240)"/>
    <property type="match status" value="1"/>
</dbReference>
<dbReference type="AlphaFoldDB" id="A0A5C3F777"/>
<keyword evidence="3" id="KW-1185">Reference proteome</keyword>
<dbReference type="InterPro" id="IPR021054">
    <property type="entry name" value="Cell_wall_mannoprotein_1"/>
</dbReference>
<feature type="chain" id="PRO_5022932768" evidence="1">
    <location>
        <begin position="20"/>
        <end position="171"/>
    </location>
</feature>